<comment type="similarity">
    <text evidence="1">Belongs to the 'GDXG' lipolytic enzyme family.</text>
</comment>
<keyword evidence="5" id="KW-1185">Reference proteome</keyword>
<dbReference type="STRING" id="35608.A0A2U1M7F5"/>
<sequence>MASNKKFVYEIPNVIRVYDDGSVERLAVAPYVAPTLNDPITGISTKDIIISPEKLVYEIPNVIRVYDDGSVERLAVAPYVAPTLNDPITGISTKDIIISPEVSARLYLPKLESTTSQKKLPILVYFHGGGFIIGSAFTAWEHNYLNTMPQNIPAAYQDCWAALQWVASHSKTTGENQEPWLVEFGDFDRLYMGGDSAGANIVHNLALKAGTKNLVNDVKILGGVFCCPYFWRSQCTPDESYAYKCWMLACPHAEGGIDNHMINPFAGGTFDAGFCYKKLLVVVTEKDELRDIGIKYYKAVNNSEWDGEVEFLQIHGEDHCFFLLDCTTENAKILMKRVAFID</sequence>
<gene>
    <name evidence="4" type="ORF">CTI12_AA411490</name>
</gene>
<dbReference type="GO" id="GO:0016787">
    <property type="term" value="F:hydrolase activity"/>
    <property type="evidence" value="ECO:0007669"/>
    <property type="project" value="UniProtKB-KW"/>
</dbReference>
<dbReference type="AlphaFoldDB" id="A0A2U1M7F5"/>
<dbReference type="SUPFAM" id="SSF53474">
    <property type="entry name" value="alpha/beta-Hydrolases"/>
    <property type="match status" value="1"/>
</dbReference>
<protein>
    <submittedName>
        <fullName evidence="4">Alpha/beta hydrolase fold-3</fullName>
    </submittedName>
</protein>
<dbReference type="PANTHER" id="PTHR23024">
    <property type="entry name" value="ARYLACETAMIDE DEACETYLASE"/>
    <property type="match status" value="1"/>
</dbReference>
<proteinExistence type="inferred from homology"/>
<dbReference type="Gene3D" id="3.40.50.1820">
    <property type="entry name" value="alpha/beta hydrolase"/>
    <property type="match status" value="1"/>
</dbReference>
<dbReference type="OrthoDB" id="408631at2759"/>
<evidence type="ECO:0000256" key="1">
    <source>
        <dbReference type="ARBA" id="ARBA00010515"/>
    </source>
</evidence>
<organism evidence="4 5">
    <name type="scientific">Artemisia annua</name>
    <name type="common">Sweet wormwood</name>
    <dbReference type="NCBI Taxonomy" id="35608"/>
    <lineage>
        <taxon>Eukaryota</taxon>
        <taxon>Viridiplantae</taxon>
        <taxon>Streptophyta</taxon>
        <taxon>Embryophyta</taxon>
        <taxon>Tracheophyta</taxon>
        <taxon>Spermatophyta</taxon>
        <taxon>Magnoliopsida</taxon>
        <taxon>eudicotyledons</taxon>
        <taxon>Gunneridae</taxon>
        <taxon>Pentapetalae</taxon>
        <taxon>asterids</taxon>
        <taxon>campanulids</taxon>
        <taxon>Asterales</taxon>
        <taxon>Asteraceae</taxon>
        <taxon>Asteroideae</taxon>
        <taxon>Anthemideae</taxon>
        <taxon>Artemisiinae</taxon>
        <taxon>Artemisia</taxon>
    </lineage>
</organism>
<evidence type="ECO:0000259" key="3">
    <source>
        <dbReference type="Pfam" id="PF07859"/>
    </source>
</evidence>
<dbReference type="PROSITE" id="PS01173">
    <property type="entry name" value="LIPASE_GDXG_HIS"/>
    <property type="match status" value="1"/>
</dbReference>
<accession>A0A2U1M7F5</accession>
<keyword evidence="2 4" id="KW-0378">Hydrolase</keyword>
<feature type="domain" description="Alpha/beta hydrolase fold-3" evidence="3">
    <location>
        <begin position="151"/>
        <end position="322"/>
    </location>
</feature>
<evidence type="ECO:0000313" key="5">
    <source>
        <dbReference type="Proteomes" id="UP000245207"/>
    </source>
</evidence>
<dbReference type="InterPro" id="IPR050466">
    <property type="entry name" value="Carboxylest/Gibb_receptor"/>
</dbReference>
<comment type="caution">
    <text evidence="4">The sequence shown here is derived from an EMBL/GenBank/DDBJ whole genome shotgun (WGS) entry which is preliminary data.</text>
</comment>
<dbReference type="InterPro" id="IPR029058">
    <property type="entry name" value="AB_hydrolase_fold"/>
</dbReference>
<dbReference type="PANTHER" id="PTHR23024:SF551">
    <property type="entry name" value="2-HYDROXYISOFLAVANONE DEHYDRATASE-LIKE"/>
    <property type="match status" value="1"/>
</dbReference>
<reference evidence="4 5" key="1">
    <citation type="journal article" date="2018" name="Mol. Plant">
        <title>The genome of Artemisia annua provides insight into the evolution of Asteraceae family and artemisinin biosynthesis.</title>
        <authorList>
            <person name="Shen Q."/>
            <person name="Zhang L."/>
            <person name="Liao Z."/>
            <person name="Wang S."/>
            <person name="Yan T."/>
            <person name="Shi P."/>
            <person name="Liu M."/>
            <person name="Fu X."/>
            <person name="Pan Q."/>
            <person name="Wang Y."/>
            <person name="Lv Z."/>
            <person name="Lu X."/>
            <person name="Zhang F."/>
            <person name="Jiang W."/>
            <person name="Ma Y."/>
            <person name="Chen M."/>
            <person name="Hao X."/>
            <person name="Li L."/>
            <person name="Tang Y."/>
            <person name="Lv G."/>
            <person name="Zhou Y."/>
            <person name="Sun X."/>
            <person name="Brodelius P.E."/>
            <person name="Rose J.K.C."/>
            <person name="Tang K."/>
        </authorList>
    </citation>
    <scope>NUCLEOTIDE SEQUENCE [LARGE SCALE GENOMIC DNA]</scope>
    <source>
        <strain evidence="5">cv. Huhao1</strain>
        <tissue evidence="4">Leaf</tissue>
    </source>
</reference>
<name>A0A2U1M7F5_ARTAN</name>
<dbReference type="Pfam" id="PF07859">
    <property type="entry name" value="Abhydrolase_3"/>
    <property type="match status" value="1"/>
</dbReference>
<dbReference type="InterPro" id="IPR013094">
    <property type="entry name" value="AB_hydrolase_3"/>
</dbReference>
<evidence type="ECO:0000256" key="2">
    <source>
        <dbReference type="ARBA" id="ARBA00022801"/>
    </source>
</evidence>
<evidence type="ECO:0000313" key="4">
    <source>
        <dbReference type="EMBL" id="PWA57188.1"/>
    </source>
</evidence>
<dbReference type="Proteomes" id="UP000245207">
    <property type="component" value="Unassembled WGS sequence"/>
</dbReference>
<dbReference type="EMBL" id="PKPP01006236">
    <property type="protein sequence ID" value="PWA57188.1"/>
    <property type="molecule type" value="Genomic_DNA"/>
</dbReference>
<dbReference type="InterPro" id="IPR002168">
    <property type="entry name" value="Lipase_GDXG_HIS_AS"/>
</dbReference>